<evidence type="ECO:0000259" key="1">
    <source>
        <dbReference type="Pfam" id="PF13264"/>
    </source>
</evidence>
<dbReference type="Proteomes" id="UP001168613">
    <property type="component" value="Unassembled WGS sequence"/>
</dbReference>
<dbReference type="RefSeq" id="WP_266124871.1">
    <property type="nucleotide sequence ID" value="NZ_JAJHNU010000001.1"/>
</dbReference>
<comment type="caution">
    <text evidence="2">The sequence shown here is derived from an EMBL/GenBank/DDBJ whole genome shotgun (WGS) entry which is preliminary data.</text>
</comment>
<sequence>MSNTDQVDYVLPAVEAMAKNWAVVDDLRGGTLSMRGKKEKYLPKRRLETDQDYEARINAATLYPAFTDAVASMVGRVFTKPVKLGDNLPARLLGLMEDVDTEDRNLHAFARDWMDDAVAYGLSHVLVDMPQHNAKTQAEELALGVRPYGVLVKHNQILGWKTTKQGGNVVLSEVRIRETVTEESGKYGVEEIEQVRVLRIGSYEVHRKGKDGWYLHDEGATGLSRIPLVTLYANRTGFMLAVPPLLELAWLNVKHWQKQSSLDSLIETACVPILATIGVQPKYDENGNEVPGIIIGAKSGIDLPEGGDMKYVEHSGAAISSGKEDLEALEEQMRVAGGQLLKPDTQVMTAAQSEAENAKEISRLGMIAQNLEDSIDQMIGLMAEWMGNTIESGNVQVHVNLDPDFAPVESMNVLINMFNAGLLSKQGLFNEAKRRGLISDDATWEEEQERIESQGPDASEVVRLMAQFRAEQAKSPEGVEP</sequence>
<proteinExistence type="predicted"/>
<dbReference type="EMBL" id="JAJHNU010000001">
    <property type="protein sequence ID" value="MDN4121249.1"/>
    <property type="molecule type" value="Genomic_DNA"/>
</dbReference>
<keyword evidence="3" id="KW-1185">Reference proteome</keyword>
<evidence type="ECO:0000313" key="2">
    <source>
        <dbReference type="EMBL" id="MDN4121249.1"/>
    </source>
</evidence>
<protein>
    <submittedName>
        <fullName evidence="2">DUF4055 domain-containing protein</fullName>
    </submittedName>
</protein>
<feature type="domain" description="DUF4055" evidence="1">
    <location>
        <begin position="244"/>
        <end position="386"/>
    </location>
</feature>
<organism evidence="2 3">
    <name type="scientific">Alcaligenes endophyticus</name>
    <dbReference type="NCBI Taxonomy" id="1929088"/>
    <lineage>
        <taxon>Bacteria</taxon>
        <taxon>Pseudomonadati</taxon>
        <taxon>Pseudomonadota</taxon>
        <taxon>Betaproteobacteria</taxon>
        <taxon>Burkholderiales</taxon>
        <taxon>Alcaligenaceae</taxon>
        <taxon>Alcaligenes</taxon>
    </lineage>
</organism>
<evidence type="ECO:0000313" key="3">
    <source>
        <dbReference type="Proteomes" id="UP001168613"/>
    </source>
</evidence>
<gene>
    <name evidence="2" type="ORF">LMS43_08115</name>
</gene>
<dbReference type="InterPro" id="IPR025129">
    <property type="entry name" value="DUF4055"/>
</dbReference>
<accession>A0ABT8EIY1</accession>
<dbReference type="Pfam" id="PF13264">
    <property type="entry name" value="DUF4055"/>
    <property type="match status" value="1"/>
</dbReference>
<reference evidence="2" key="1">
    <citation type="submission" date="2021-11" db="EMBL/GenBank/DDBJ databases">
        <title>Draft genome sequence of Alcaligenes endophyticus type strain CCUG 75668T.</title>
        <authorList>
            <person name="Salva-Serra F."/>
            <person name="Duran R.E."/>
            <person name="Seeger M."/>
            <person name="Moore E.R.B."/>
            <person name="Jaen-Luchoro D."/>
        </authorList>
    </citation>
    <scope>NUCLEOTIDE SEQUENCE</scope>
    <source>
        <strain evidence="2">CCUG 75668</strain>
    </source>
</reference>
<name>A0ABT8EIY1_9BURK</name>